<organism evidence="3 4">
    <name type="scientific">Blepharisma stoltei</name>
    <dbReference type="NCBI Taxonomy" id="1481888"/>
    <lineage>
        <taxon>Eukaryota</taxon>
        <taxon>Sar</taxon>
        <taxon>Alveolata</taxon>
        <taxon>Ciliophora</taxon>
        <taxon>Postciliodesmatophora</taxon>
        <taxon>Heterotrichea</taxon>
        <taxon>Heterotrichida</taxon>
        <taxon>Blepharismidae</taxon>
        <taxon>Blepharisma</taxon>
    </lineage>
</organism>
<feature type="domain" description="RING-type" evidence="2">
    <location>
        <begin position="92"/>
        <end position="129"/>
    </location>
</feature>
<protein>
    <recommendedName>
        <fullName evidence="2">RING-type domain-containing protein</fullName>
    </recommendedName>
</protein>
<dbReference type="Gene3D" id="3.30.40.10">
    <property type="entry name" value="Zinc/RING finger domain, C3HC4 (zinc finger)"/>
    <property type="match status" value="1"/>
</dbReference>
<dbReference type="GO" id="GO:0008270">
    <property type="term" value="F:zinc ion binding"/>
    <property type="evidence" value="ECO:0007669"/>
    <property type="project" value="UniProtKB-KW"/>
</dbReference>
<dbReference type="PANTHER" id="PTHR23041">
    <property type="entry name" value="RING FINGER DOMAIN-CONTAINING"/>
    <property type="match status" value="1"/>
</dbReference>
<dbReference type="InterPro" id="IPR001841">
    <property type="entry name" value="Znf_RING"/>
</dbReference>
<dbReference type="AlphaFoldDB" id="A0AAU9IHF6"/>
<proteinExistence type="predicted"/>
<name>A0AAU9IHF6_9CILI</name>
<keyword evidence="1" id="KW-0479">Metal-binding</keyword>
<keyword evidence="1" id="KW-0862">Zinc</keyword>
<dbReference type="Proteomes" id="UP001162131">
    <property type="component" value="Unassembled WGS sequence"/>
</dbReference>
<dbReference type="PANTHER" id="PTHR23041:SF78">
    <property type="entry name" value="E3 UBIQUITIN-PROTEIN LIGASE RNF4"/>
    <property type="match status" value="1"/>
</dbReference>
<accession>A0AAU9IHF6</accession>
<evidence type="ECO:0000313" key="3">
    <source>
        <dbReference type="EMBL" id="CAG9314899.1"/>
    </source>
</evidence>
<keyword evidence="4" id="KW-1185">Reference proteome</keyword>
<comment type="caution">
    <text evidence="3">The sequence shown here is derived from an EMBL/GenBank/DDBJ whole genome shotgun (WGS) entry which is preliminary data.</text>
</comment>
<dbReference type="InterPro" id="IPR013083">
    <property type="entry name" value="Znf_RING/FYVE/PHD"/>
</dbReference>
<dbReference type="InterPro" id="IPR047134">
    <property type="entry name" value="RNF4"/>
</dbReference>
<reference evidence="3" key="1">
    <citation type="submission" date="2021-09" db="EMBL/GenBank/DDBJ databases">
        <authorList>
            <consortium name="AG Swart"/>
            <person name="Singh M."/>
            <person name="Singh A."/>
            <person name="Seah K."/>
            <person name="Emmerich C."/>
        </authorList>
    </citation>
    <scope>NUCLEOTIDE SEQUENCE</scope>
    <source>
        <strain evidence="3">ATCC30299</strain>
    </source>
</reference>
<dbReference type="EMBL" id="CAJZBQ010000013">
    <property type="protein sequence ID" value="CAG9314899.1"/>
    <property type="molecule type" value="Genomic_DNA"/>
</dbReference>
<dbReference type="SMART" id="SM00184">
    <property type="entry name" value="RING"/>
    <property type="match status" value="1"/>
</dbReference>
<dbReference type="SUPFAM" id="SSF57850">
    <property type="entry name" value="RING/U-box"/>
    <property type="match status" value="1"/>
</dbReference>
<dbReference type="PROSITE" id="PS50089">
    <property type="entry name" value="ZF_RING_2"/>
    <property type="match status" value="1"/>
</dbReference>
<dbReference type="Pfam" id="PF13923">
    <property type="entry name" value="zf-C3HC4_2"/>
    <property type="match status" value="1"/>
</dbReference>
<evidence type="ECO:0000256" key="1">
    <source>
        <dbReference type="PROSITE-ProRule" id="PRU00175"/>
    </source>
</evidence>
<evidence type="ECO:0000259" key="2">
    <source>
        <dbReference type="PROSITE" id="PS50089"/>
    </source>
</evidence>
<gene>
    <name evidence="3" type="ORF">BSTOLATCC_MIC12682</name>
</gene>
<sequence>MGNSYKNSLKDLNDFSLSQDFYRYAATRLEFSISSGFPFIKYFNVYRVEEEKHKIASVSFEDLKIIYEHMMHIKVLSKMTYEGETPGREVGCQICFERYANVILACGHAFCDIDIIDWKQRNQSCPICRSELQVKDVYIEMEENHEEIVNGIENSLQVIFSILERKD</sequence>
<evidence type="ECO:0000313" key="4">
    <source>
        <dbReference type="Proteomes" id="UP001162131"/>
    </source>
</evidence>
<keyword evidence="1" id="KW-0863">Zinc-finger</keyword>